<gene>
    <name evidence="1" type="ORF">J2776_005523</name>
</gene>
<evidence type="ECO:0000313" key="2">
    <source>
        <dbReference type="Proteomes" id="UP001185254"/>
    </source>
</evidence>
<proteinExistence type="predicted"/>
<name>A0ABU1L6Q2_9BURK</name>
<comment type="caution">
    <text evidence="1">The sequence shown here is derived from an EMBL/GenBank/DDBJ whole genome shotgun (WGS) entry which is preliminary data.</text>
</comment>
<protein>
    <submittedName>
        <fullName evidence="1">Uncharacterized protein</fullName>
    </submittedName>
</protein>
<organism evidence="1 2">
    <name type="scientific">Paraburkholderia caledonica</name>
    <dbReference type="NCBI Taxonomy" id="134536"/>
    <lineage>
        <taxon>Bacteria</taxon>
        <taxon>Pseudomonadati</taxon>
        <taxon>Pseudomonadota</taxon>
        <taxon>Betaproteobacteria</taxon>
        <taxon>Burkholderiales</taxon>
        <taxon>Burkholderiaceae</taxon>
        <taxon>Paraburkholderia</taxon>
    </lineage>
</organism>
<evidence type="ECO:0000313" key="1">
    <source>
        <dbReference type="EMBL" id="MDR6378802.1"/>
    </source>
</evidence>
<dbReference type="RefSeq" id="WP_310070670.1">
    <property type="nucleotide sequence ID" value="NZ_JAVDQN010000005.1"/>
</dbReference>
<reference evidence="1 2" key="1">
    <citation type="submission" date="2023-07" db="EMBL/GenBank/DDBJ databases">
        <title>Sorghum-associated microbial communities from plants grown in Nebraska, USA.</title>
        <authorList>
            <person name="Schachtman D."/>
        </authorList>
    </citation>
    <scope>NUCLEOTIDE SEQUENCE [LARGE SCALE GENOMIC DNA]</scope>
    <source>
        <strain evidence="1 2">DS1039</strain>
    </source>
</reference>
<keyword evidence="2" id="KW-1185">Reference proteome</keyword>
<dbReference type="EMBL" id="JAVDQN010000005">
    <property type="protein sequence ID" value="MDR6378802.1"/>
    <property type="molecule type" value="Genomic_DNA"/>
</dbReference>
<sequence>MLDGDAVHSGDVVWDVLLGAGHFDESFPDGGFLVRFGTRTIHYSNGDNFGGARRVYWFNPVIYLHRKSRCDAIGLIRDFIDALTRRGQA</sequence>
<dbReference type="Proteomes" id="UP001185254">
    <property type="component" value="Unassembled WGS sequence"/>
</dbReference>
<accession>A0ABU1L6Q2</accession>